<evidence type="ECO:0000313" key="1">
    <source>
        <dbReference type="EMBL" id="MBW86594.1"/>
    </source>
</evidence>
<dbReference type="AlphaFoldDB" id="A0A2P2IZD0"/>
<name>A0A2P2IZD0_RHIMU</name>
<protein>
    <submittedName>
        <fullName evidence="1">Uncharacterized protein</fullName>
    </submittedName>
</protein>
<proteinExistence type="predicted"/>
<dbReference type="EMBL" id="GGEC01006111">
    <property type="protein sequence ID" value="MBW86594.1"/>
    <property type="molecule type" value="Transcribed_RNA"/>
</dbReference>
<reference evidence="1" key="1">
    <citation type="submission" date="2018-02" db="EMBL/GenBank/DDBJ databases">
        <title>Rhizophora mucronata_Transcriptome.</title>
        <authorList>
            <person name="Meera S.P."/>
            <person name="Sreeshan A."/>
            <person name="Augustine A."/>
        </authorList>
    </citation>
    <scope>NUCLEOTIDE SEQUENCE</scope>
    <source>
        <tissue evidence="1">Leaf</tissue>
    </source>
</reference>
<accession>A0A2P2IZD0</accession>
<organism evidence="1">
    <name type="scientific">Rhizophora mucronata</name>
    <name type="common">Asiatic mangrove</name>
    <dbReference type="NCBI Taxonomy" id="61149"/>
    <lineage>
        <taxon>Eukaryota</taxon>
        <taxon>Viridiplantae</taxon>
        <taxon>Streptophyta</taxon>
        <taxon>Embryophyta</taxon>
        <taxon>Tracheophyta</taxon>
        <taxon>Spermatophyta</taxon>
        <taxon>Magnoliopsida</taxon>
        <taxon>eudicotyledons</taxon>
        <taxon>Gunneridae</taxon>
        <taxon>Pentapetalae</taxon>
        <taxon>rosids</taxon>
        <taxon>fabids</taxon>
        <taxon>Malpighiales</taxon>
        <taxon>Rhizophoraceae</taxon>
        <taxon>Rhizophora</taxon>
    </lineage>
</organism>
<sequence>MISLSLSLGSRPFFHLGRLFSRLIFIHGGQGNSDQFLIKYYDKPK</sequence>